<accession>D6YWY7</accession>
<dbReference type="AlphaFoldDB" id="D6YWY7"/>
<dbReference type="HOGENOM" id="CLU_1022882_0_0_0"/>
<proteinExistence type="predicted"/>
<dbReference type="EMBL" id="CP001928">
    <property type="protein sequence ID" value="ADI38648.1"/>
    <property type="molecule type" value="Genomic_DNA"/>
</dbReference>
<reference evidence="2 3" key="1">
    <citation type="journal article" date="2010" name="PLoS ONE">
        <title>The Waddlia genome: a window into chlamydial biology.</title>
        <authorList>
            <person name="Bertelli C."/>
            <person name="Collyn F."/>
            <person name="Croxatto A."/>
            <person name="Ruckert C."/>
            <person name="Polkinghorne A."/>
            <person name="Kebbi-Beghdadi C."/>
            <person name="Goesmann A."/>
            <person name="Vaughan L."/>
            <person name="Greub G."/>
        </authorList>
    </citation>
    <scope>NUCLEOTIDE SEQUENCE [LARGE SCALE GENOMIC DNA]</scope>
    <source>
        <strain evidence="3">ATCC VR-1470 / WSU 86-1044</strain>
    </source>
</reference>
<keyword evidence="3" id="KW-1185">Reference proteome</keyword>
<feature type="region of interest" description="Disordered" evidence="1">
    <location>
        <begin position="211"/>
        <end position="272"/>
    </location>
</feature>
<name>D6YWY7_WADCW</name>
<evidence type="ECO:0000313" key="3">
    <source>
        <dbReference type="Proteomes" id="UP000001505"/>
    </source>
</evidence>
<gene>
    <name evidence="2" type="ordered locus">wcw_1296</name>
</gene>
<dbReference type="RefSeq" id="WP_013182359.1">
    <property type="nucleotide sequence ID" value="NC_014225.1"/>
</dbReference>
<feature type="compositionally biased region" description="Basic and acidic residues" evidence="1">
    <location>
        <begin position="226"/>
        <end position="272"/>
    </location>
</feature>
<evidence type="ECO:0000313" key="2">
    <source>
        <dbReference type="EMBL" id="ADI38648.1"/>
    </source>
</evidence>
<sequence>MASIGPRDLFSVGFSEPVKIRSSELDKYVSAFRELTNQVRSEIAETKGVSTDSVDENSILLSTMVSQKEGGVGRLVLENCSNMNNILSACQEKQAKIDQKTLARLDALLNAALDEKLQVIYKEQEINVDTGQKQELMILSHFATGEAPQLKSLEVMFGVGNPESSTTVTSAQFSENYKDKLKVLQGLWVNSPTQDVEEFGLKGEIEEPKIIGLKDNPEGSADDEGERDRLDAKENSVNRSRIEDDAKKRLHEEEERKNRQNDAKDRMIERNQ</sequence>
<dbReference type="KEGG" id="wch:wcw_1296"/>
<dbReference type="Proteomes" id="UP000001505">
    <property type="component" value="Chromosome"/>
</dbReference>
<protein>
    <submittedName>
        <fullName evidence="2">Uncharacterized protein</fullName>
    </submittedName>
</protein>
<evidence type="ECO:0000256" key="1">
    <source>
        <dbReference type="SAM" id="MobiDB-lite"/>
    </source>
</evidence>
<organism evidence="2 3">
    <name type="scientific">Waddlia chondrophila (strain ATCC VR-1470 / WSU 86-1044)</name>
    <dbReference type="NCBI Taxonomy" id="716544"/>
    <lineage>
        <taxon>Bacteria</taxon>
        <taxon>Pseudomonadati</taxon>
        <taxon>Chlamydiota</taxon>
        <taxon>Chlamydiia</taxon>
        <taxon>Parachlamydiales</taxon>
        <taxon>Waddliaceae</taxon>
        <taxon>Waddlia</taxon>
    </lineage>
</organism>